<sequence>MADKTNDRFWERLPLTELNEEQWESICDGCCQCCAHKLQDEDTDEIFKTNVVCQYLDCDNCHCTVYSERQKFVPDCIKVTPENAGDLVWMPDTCGYKRLAEGKPLPKWHPLETGRRESTAEAGYTVTGRVISEALINPDDLEDHLVSDDYFEPDEE</sequence>
<protein>
    <submittedName>
        <fullName evidence="1">YcgN family cysteine cluster protein</fullName>
    </submittedName>
</protein>
<dbReference type="PIRSF" id="PIRSF006173">
    <property type="entry name" value="UCP006173"/>
    <property type="match status" value="1"/>
</dbReference>
<reference evidence="1 2" key="1">
    <citation type="submission" date="2019-06" db="EMBL/GenBank/DDBJ databases">
        <title>Draft genome of Aliikangiella marina GYP-15.</title>
        <authorList>
            <person name="Wang G."/>
        </authorList>
    </citation>
    <scope>NUCLEOTIDE SEQUENCE [LARGE SCALE GENOMIC DNA]</scope>
    <source>
        <strain evidence="1 2">GYP-15</strain>
    </source>
</reference>
<dbReference type="AlphaFoldDB" id="A0A545TIE9"/>
<proteinExistence type="predicted"/>
<dbReference type="Pfam" id="PF03692">
    <property type="entry name" value="CxxCxxCC"/>
    <property type="match status" value="1"/>
</dbReference>
<dbReference type="Proteomes" id="UP000317839">
    <property type="component" value="Unassembled WGS sequence"/>
</dbReference>
<accession>A0A545TIE9</accession>
<evidence type="ECO:0000313" key="2">
    <source>
        <dbReference type="Proteomes" id="UP000317839"/>
    </source>
</evidence>
<dbReference type="OrthoDB" id="9786855at2"/>
<dbReference type="NCBIfam" id="NF003507">
    <property type="entry name" value="PRK05170.2-5"/>
    <property type="match status" value="1"/>
</dbReference>
<gene>
    <name evidence="1" type="ORF">FLL45_03335</name>
</gene>
<organism evidence="1 2">
    <name type="scientific">Aliikangiella marina</name>
    <dbReference type="NCBI Taxonomy" id="1712262"/>
    <lineage>
        <taxon>Bacteria</taxon>
        <taxon>Pseudomonadati</taxon>
        <taxon>Pseudomonadota</taxon>
        <taxon>Gammaproteobacteria</taxon>
        <taxon>Oceanospirillales</taxon>
        <taxon>Pleioneaceae</taxon>
        <taxon>Aliikangiella</taxon>
    </lineage>
</organism>
<comment type="caution">
    <text evidence="1">The sequence shown here is derived from an EMBL/GenBank/DDBJ whole genome shotgun (WGS) entry which is preliminary data.</text>
</comment>
<name>A0A545TIE9_9GAMM</name>
<dbReference type="PANTHER" id="PTHR37421">
    <property type="entry name" value="UPF0260 PROTEIN YCGN"/>
    <property type="match status" value="1"/>
</dbReference>
<evidence type="ECO:0000313" key="1">
    <source>
        <dbReference type="EMBL" id="TQV77000.1"/>
    </source>
</evidence>
<dbReference type="NCBIfam" id="NF003501">
    <property type="entry name" value="PRK05170.1-5"/>
    <property type="match status" value="1"/>
</dbReference>
<keyword evidence="2" id="KW-1185">Reference proteome</keyword>
<dbReference type="InterPro" id="IPR008228">
    <property type="entry name" value="UCP006173"/>
</dbReference>
<dbReference type="RefSeq" id="WP_142888360.1">
    <property type="nucleotide sequence ID" value="NZ_VIKR01000001.1"/>
</dbReference>
<dbReference type="EMBL" id="VIKR01000001">
    <property type="protein sequence ID" value="TQV77000.1"/>
    <property type="molecule type" value="Genomic_DNA"/>
</dbReference>
<dbReference type="PANTHER" id="PTHR37421:SF1">
    <property type="entry name" value="UPF0260 PROTEIN YCGN"/>
    <property type="match status" value="1"/>
</dbReference>
<dbReference type="InterPro" id="IPR005358">
    <property type="entry name" value="Puta_zinc/iron-chelating_dom"/>
</dbReference>